<keyword evidence="2" id="KW-1185">Reference proteome</keyword>
<protein>
    <recommendedName>
        <fullName evidence="3">Endonuclease/exonuclease/phosphatase domain-containing protein</fullName>
    </recommendedName>
</protein>
<dbReference type="Proteomes" id="UP000324832">
    <property type="component" value="Unassembled WGS sequence"/>
</dbReference>
<proteinExistence type="predicted"/>
<dbReference type="SUPFAM" id="SSF56219">
    <property type="entry name" value="DNase I-like"/>
    <property type="match status" value="1"/>
</dbReference>
<gene>
    <name evidence="1" type="ORF">LSINAPIS_LOCUS4534</name>
</gene>
<evidence type="ECO:0000313" key="2">
    <source>
        <dbReference type="Proteomes" id="UP000324832"/>
    </source>
</evidence>
<dbReference type="InterPro" id="IPR036691">
    <property type="entry name" value="Endo/exonu/phosph_ase_sf"/>
</dbReference>
<dbReference type="AlphaFoldDB" id="A0A5E4Q420"/>
<feature type="non-terminal residue" evidence="1">
    <location>
        <position position="140"/>
    </location>
</feature>
<dbReference type="EMBL" id="FZQP02001178">
    <property type="protein sequence ID" value="VVC91996.1"/>
    <property type="molecule type" value="Genomic_DNA"/>
</dbReference>
<evidence type="ECO:0008006" key="3">
    <source>
        <dbReference type="Google" id="ProtNLM"/>
    </source>
</evidence>
<sequence>MANPSKKCLKIGLLNARSLNTGTDELLIREEALVPSVTNYRFIHKARTGQRRGGGVGFFIRKGIVARIKQLPSTALEQLWLEVQLPGAIMAIGTAYRPESVSVRDAIDNISESVNLKGHCNYSCLLGDLNINLLNEDLPQ</sequence>
<name>A0A5E4Q420_9NEOP</name>
<reference evidence="1 2" key="1">
    <citation type="submission" date="2017-07" db="EMBL/GenBank/DDBJ databases">
        <authorList>
            <person name="Talla V."/>
            <person name="Backstrom N."/>
        </authorList>
    </citation>
    <scope>NUCLEOTIDE SEQUENCE [LARGE SCALE GENOMIC DNA]</scope>
</reference>
<evidence type="ECO:0000313" key="1">
    <source>
        <dbReference type="EMBL" id="VVC91996.1"/>
    </source>
</evidence>
<accession>A0A5E4Q420</accession>
<organism evidence="1 2">
    <name type="scientific">Leptidea sinapis</name>
    <dbReference type="NCBI Taxonomy" id="189913"/>
    <lineage>
        <taxon>Eukaryota</taxon>
        <taxon>Metazoa</taxon>
        <taxon>Ecdysozoa</taxon>
        <taxon>Arthropoda</taxon>
        <taxon>Hexapoda</taxon>
        <taxon>Insecta</taxon>
        <taxon>Pterygota</taxon>
        <taxon>Neoptera</taxon>
        <taxon>Endopterygota</taxon>
        <taxon>Lepidoptera</taxon>
        <taxon>Glossata</taxon>
        <taxon>Ditrysia</taxon>
        <taxon>Papilionoidea</taxon>
        <taxon>Pieridae</taxon>
        <taxon>Dismorphiinae</taxon>
        <taxon>Leptidea</taxon>
    </lineage>
</organism>
<dbReference type="Gene3D" id="3.60.10.10">
    <property type="entry name" value="Endonuclease/exonuclease/phosphatase"/>
    <property type="match status" value="1"/>
</dbReference>